<dbReference type="GO" id="GO:0006950">
    <property type="term" value="P:response to stress"/>
    <property type="evidence" value="ECO:0007669"/>
    <property type="project" value="TreeGrafter"/>
</dbReference>
<dbReference type="AlphaFoldDB" id="A0A7Z0NAL6"/>
<dbReference type="PANTHER" id="PTHR33164">
    <property type="entry name" value="TRANSCRIPTIONAL REGULATOR, MARR FAMILY"/>
    <property type="match status" value="1"/>
</dbReference>
<dbReference type="Gene3D" id="1.10.10.10">
    <property type="entry name" value="Winged helix-like DNA-binding domain superfamily/Winged helix DNA-binding domain"/>
    <property type="match status" value="1"/>
</dbReference>
<keyword evidence="3" id="KW-1185">Reference proteome</keyword>
<comment type="caution">
    <text evidence="2">The sequence shown here is derived from an EMBL/GenBank/DDBJ whole genome shotgun (WGS) entry which is preliminary data.</text>
</comment>
<dbReference type="SMART" id="SM00347">
    <property type="entry name" value="HTH_MARR"/>
    <property type="match status" value="1"/>
</dbReference>
<feature type="domain" description="HTH marR-type" evidence="1">
    <location>
        <begin position="8"/>
        <end position="141"/>
    </location>
</feature>
<proteinExistence type="predicted"/>
<dbReference type="GO" id="GO:0003700">
    <property type="term" value="F:DNA-binding transcription factor activity"/>
    <property type="evidence" value="ECO:0007669"/>
    <property type="project" value="InterPro"/>
</dbReference>
<dbReference type="PANTHER" id="PTHR33164:SF99">
    <property type="entry name" value="MARR FAMILY REGULATORY PROTEIN"/>
    <property type="match status" value="1"/>
</dbReference>
<dbReference type="PROSITE" id="PS50995">
    <property type="entry name" value="HTH_MARR_2"/>
    <property type="match status" value="1"/>
</dbReference>
<dbReference type="Pfam" id="PF01047">
    <property type="entry name" value="MarR"/>
    <property type="match status" value="1"/>
</dbReference>
<dbReference type="Proteomes" id="UP000520876">
    <property type="component" value="Unassembled WGS sequence"/>
</dbReference>
<organism evidence="2 3">
    <name type="scientific">Vreelandella sedimenti</name>
    <dbReference type="NCBI Taxonomy" id="2729618"/>
    <lineage>
        <taxon>Bacteria</taxon>
        <taxon>Pseudomonadati</taxon>
        <taxon>Pseudomonadota</taxon>
        <taxon>Gammaproteobacteria</taxon>
        <taxon>Oceanospirillales</taxon>
        <taxon>Halomonadaceae</taxon>
        <taxon>Vreelandella</taxon>
    </lineage>
</organism>
<dbReference type="InterPro" id="IPR036390">
    <property type="entry name" value="WH_DNA-bd_sf"/>
</dbReference>
<dbReference type="InterPro" id="IPR000835">
    <property type="entry name" value="HTH_MarR-typ"/>
</dbReference>
<dbReference type="SUPFAM" id="SSF46785">
    <property type="entry name" value="Winged helix' DNA-binding domain"/>
    <property type="match status" value="1"/>
</dbReference>
<dbReference type="PRINTS" id="PR00598">
    <property type="entry name" value="HTHMARR"/>
</dbReference>
<sequence>MTMPENIEAGLVLSVINLQSKIQKRIGGALSAHGIGLSDYLVLNQLYTAPNQKVRRCDLAEQVGLSPSGVTRLLNPMEKIGLVKKQENPRDARVSLVALTTAGTKTYEDAQVSFKHASAALLEPLDKKELDEFYKLLKEVL</sequence>
<protein>
    <submittedName>
        <fullName evidence="2">MarR family transcriptional regulator</fullName>
    </submittedName>
</protein>
<gene>
    <name evidence="2" type="ORF">HZU72_16410</name>
</gene>
<dbReference type="EMBL" id="JACCGK010000014">
    <property type="protein sequence ID" value="NYT73996.1"/>
    <property type="molecule type" value="Genomic_DNA"/>
</dbReference>
<evidence type="ECO:0000313" key="3">
    <source>
        <dbReference type="Proteomes" id="UP000520876"/>
    </source>
</evidence>
<dbReference type="InterPro" id="IPR039422">
    <property type="entry name" value="MarR/SlyA-like"/>
</dbReference>
<name>A0A7Z0NAL6_9GAMM</name>
<evidence type="ECO:0000259" key="1">
    <source>
        <dbReference type="PROSITE" id="PS50995"/>
    </source>
</evidence>
<dbReference type="InterPro" id="IPR036388">
    <property type="entry name" value="WH-like_DNA-bd_sf"/>
</dbReference>
<evidence type="ECO:0000313" key="2">
    <source>
        <dbReference type="EMBL" id="NYT73996.1"/>
    </source>
</evidence>
<accession>A0A7Z0NAL6</accession>
<reference evidence="2 3" key="1">
    <citation type="submission" date="2020-07" db="EMBL/GenBank/DDBJ databases">
        <title>Halomonas sp. QX-2 draft genome sequence.</title>
        <authorList>
            <person name="Qiu X."/>
        </authorList>
    </citation>
    <scope>NUCLEOTIDE SEQUENCE [LARGE SCALE GENOMIC DNA]</scope>
    <source>
        <strain evidence="2 3">QX-2</strain>
    </source>
</reference>